<keyword evidence="2" id="KW-1185">Reference proteome</keyword>
<dbReference type="AlphaFoldDB" id="A0AAW9SJP0"/>
<sequence>MAFFPPRRHKLIRALFRRIFRTPYYMIRSLHGLLLVIDEGSAVDRRLARRNRADAERIARLFPLARRAAERLGKPFDVLDASSRKGLFAMLAAQEERAGDILAFEADIQNRNQLGAQLFLNTLSRRIEVLPLAIGGSAGRDRRRLAEDGGAMGTVLTLDPPRGRRQSVEIRPLDAVIRWRGRLIIGAIDAREDATGFLEGARRTSAENLCLWQIETGADAERLTTLAESLGLRALDVPGRDRYFTNIPPEVLKT</sequence>
<dbReference type="Proteomes" id="UP001428774">
    <property type="component" value="Unassembled WGS sequence"/>
</dbReference>
<evidence type="ECO:0008006" key="3">
    <source>
        <dbReference type="Google" id="ProtNLM"/>
    </source>
</evidence>
<dbReference type="RefSeq" id="WP_347165835.1">
    <property type="nucleotide sequence ID" value="NZ_JBDNCH010000002.1"/>
</dbReference>
<dbReference type="InterPro" id="IPR029063">
    <property type="entry name" value="SAM-dependent_MTases_sf"/>
</dbReference>
<reference evidence="1 2" key="1">
    <citation type="submission" date="2024-05" db="EMBL/GenBank/DDBJ databases">
        <title>Genome sequence of Ponticoccus litoralis KCCM 90028.</title>
        <authorList>
            <person name="Kim J.M."/>
            <person name="Lee J.K."/>
            <person name="Choi B.J."/>
            <person name="Bayburt H."/>
            <person name="Baek J.H."/>
            <person name="Jeon C.O."/>
        </authorList>
    </citation>
    <scope>NUCLEOTIDE SEQUENCE [LARGE SCALE GENOMIC DNA]</scope>
    <source>
        <strain evidence="1 2">KCCM 90028</strain>
    </source>
</reference>
<evidence type="ECO:0000313" key="1">
    <source>
        <dbReference type="EMBL" id="MEN9060681.1"/>
    </source>
</evidence>
<protein>
    <recommendedName>
        <fullName evidence="3">Protein ImuA</fullName>
    </recommendedName>
</protein>
<name>A0AAW9SJP0_9RHOB</name>
<comment type="caution">
    <text evidence="1">The sequence shown here is derived from an EMBL/GenBank/DDBJ whole genome shotgun (WGS) entry which is preliminary data.</text>
</comment>
<dbReference type="EMBL" id="JBDNCH010000002">
    <property type="protein sequence ID" value="MEN9060681.1"/>
    <property type="molecule type" value="Genomic_DNA"/>
</dbReference>
<organism evidence="1 2">
    <name type="scientific">Ponticoccus litoralis</name>
    <dbReference type="NCBI Taxonomy" id="422297"/>
    <lineage>
        <taxon>Bacteria</taxon>
        <taxon>Pseudomonadati</taxon>
        <taxon>Pseudomonadota</taxon>
        <taxon>Alphaproteobacteria</taxon>
        <taxon>Rhodobacterales</taxon>
        <taxon>Roseobacteraceae</taxon>
        <taxon>Ponticoccus</taxon>
    </lineage>
</organism>
<dbReference type="SUPFAM" id="SSF53335">
    <property type="entry name" value="S-adenosyl-L-methionine-dependent methyltransferases"/>
    <property type="match status" value="1"/>
</dbReference>
<proteinExistence type="predicted"/>
<evidence type="ECO:0000313" key="2">
    <source>
        <dbReference type="Proteomes" id="UP001428774"/>
    </source>
</evidence>
<dbReference type="Gene3D" id="3.40.50.150">
    <property type="entry name" value="Vaccinia Virus protein VP39"/>
    <property type="match status" value="1"/>
</dbReference>
<accession>A0AAW9SJP0</accession>
<gene>
    <name evidence="1" type="ORF">ABFB10_06180</name>
</gene>